<protein>
    <submittedName>
        <fullName evidence="3">Chemotaxis protein CheX</fullName>
    </submittedName>
</protein>
<dbReference type="Proteomes" id="UP000295718">
    <property type="component" value="Unassembled WGS sequence"/>
</dbReference>
<dbReference type="InterPro" id="IPR028976">
    <property type="entry name" value="CheC-like_sf"/>
</dbReference>
<proteinExistence type="predicted"/>
<dbReference type="RefSeq" id="WP_031392116.1">
    <property type="nucleotide sequence ID" value="NZ_JPNB01000002.1"/>
</dbReference>
<keyword evidence="4" id="KW-1185">Reference proteome</keyword>
<dbReference type="InterPro" id="IPR028051">
    <property type="entry name" value="CheX-like_dom"/>
</dbReference>
<reference evidence="3 4" key="1">
    <citation type="submission" date="2019-03" db="EMBL/GenBank/DDBJ databases">
        <title>Genomic Encyclopedia of Type Strains, Phase IV (KMG-IV): sequencing the most valuable type-strain genomes for metagenomic binning, comparative biology and taxonomic classification.</title>
        <authorList>
            <person name="Goeker M."/>
        </authorList>
    </citation>
    <scope>NUCLEOTIDE SEQUENCE [LARGE SCALE GENOMIC DNA]</scope>
    <source>
        <strain evidence="3 4">DSM 100556</strain>
    </source>
</reference>
<evidence type="ECO:0000313" key="4">
    <source>
        <dbReference type="Proteomes" id="UP000295718"/>
    </source>
</evidence>
<keyword evidence="1" id="KW-0145">Chemotaxis</keyword>
<feature type="domain" description="Chemotaxis phosphatase CheX-like" evidence="2">
    <location>
        <begin position="44"/>
        <end position="120"/>
    </location>
</feature>
<dbReference type="Gene3D" id="3.40.1550.10">
    <property type="entry name" value="CheC-like"/>
    <property type="match status" value="1"/>
</dbReference>
<dbReference type="InterPro" id="IPR038756">
    <property type="entry name" value="CheX-like"/>
</dbReference>
<accession>A0A4R1QPM6</accession>
<dbReference type="PANTHER" id="PTHR39452:SF1">
    <property type="entry name" value="CHEY-P PHOSPHATASE CHEX"/>
    <property type="match status" value="1"/>
</dbReference>
<dbReference type="CDD" id="cd17906">
    <property type="entry name" value="CheX"/>
    <property type="match status" value="1"/>
</dbReference>
<comment type="caution">
    <text evidence="3">The sequence shown here is derived from an EMBL/GenBank/DDBJ whole genome shotgun (WGS) entry which is preliminary data.</text>
</comment>
<dbReference type="GO" id="GO:0006935">
    <property type="term" value="P:chemotaxis"/>
    <property type="evidence" value="ECO:0007669"/>
    <property type="project" value="UniProtKB-KW"/>
</dbReference>
<name>A0A4R1QPM6_9FIRM</name>
<dbReference type="OrthoDB" id="9788100at2"/>
<dbReference type="PANTHER" id="PTHR39452">
    <property type="entry name" value="CHEY-P PHOSPHATASE CHEX"/>
    <property type="match status" value="1"/>
</dbReference>
<dbReference type="AlphaFoldDB" id="A0A4R1QPM6"/>
<gene>
    <name evidence="3" type="ORF">EDD76_11874</name>
</gene>
<dbReference type="SUPFAM" id="SSF103039">
    <property type="entry name" value="CheC-like"/>
    <property type="match status" value="1"/>
</dbReference>
<dbReference type="STRING" id="1469948.GCA_000732725_03493"/>
<dbReference type="EMBL" id="SLUO01000018">
    <property type="protein sequence ID" value="TCL54833.1"/>
    <property type="molecule type" value="Genomic_DNA"/>
</dbReference>
<dbReference type="Pfam" id="PF13690">
    <property type="entry name" value="CheX"/>
    <property type="match status" value="1"/>
</dbReference>
<evidence type="ECO:0000313" key="3">
    <source>
        <dbReference type="EMBL" id="TCL54833.1"/>
    </source>
</evidence>
<organism evidence="3 4">
    <name type="scientific">Kineothrix alysoides</name>
    <dbReference type="NCBI Taxonomy" id="1469948"/>
    <lineage>
        <taxon>Bacteria</taxon>
        <taxon>Bacillati</taxon>
        <taxon>Bacillota</taxon>
        <taxon>Clostridia</taxon>
        <taxon>Lachnospirales</taxon>
        <taxon>Lachnospiraceae</taxon>
        <taxon>Kineothrix</taxon>
    </lineage>
</organism>
<evidence type="ECO:0000256" key="1">
    <source>
        <dbReference type="ARBA" id="ARBA00022500"/>
    </source>
</evidence>
<evidence type="ECO:0000259" key="2">
    <source>
        <dbReference type="Pfam" id="PF13690"/>
    </source>
</evidence>
<sequence>MADNLYKPFLEATRNVFQLMLDITDIDELSSEKFENEDDLDISIGIIGEMQGDVVYRFPRTTSLGMVNIMSGLEMDTVDEFVISAISEIANIISGNVLTMFAQKDVKCDILPPVLRKTEGRDDYTTCCITTPAGDVCLDILLKPAEK</sequence>